<accession>A0A3S3N0L5</accession>
<keyword evidence="6" id="KW-0067">ATP-binding</keyword>
<keyword evidence="8" id="KW-0325">Glycoprotein</keyword>
<evidence type="ECO:0000256" key="6">
    <source>
        <dbReference type="ARBA" id="ARBA00022840"/>
    </source>
</evidence>
<keyword evidence="11" id="KW-0430">Lectin</keyword>
<feature type="domain" description="Protein kinase" evidence="10">
    <location>
        <begin position="1"/>
        <end position="316"/>
    </location>
</feature>
<evidence type="ECO:0000256" key="5">
    <source>
        <dbReference type="ARBA" id="ARBA00022777"/>
    </source>
</evidence>
<evidence type="ECO:0000256" key="1">
    <source>
        <dbReference type="ARBA" id="ARBA00022527"/>
    </source>
</evidence>
<dbReference type="GO" id="GO:0005524">
    <property type="term" value="F:ATP binding"/>
    <property type="evidence" value="ECO:0007669"/>
    <property type="project" value="UniProtKB-KW"/>
</dbReference>
<name>A0A3S3N0L5_9MAGN</name>
<dbReference type="GO" id="GO:0004674">
    <property type="term" value="F:protein serine/threonine kinase activity"/>
    <property type="evidence" value="ECO:0007669"/>
    <property type="project" value="UniProtKB-KW"/>
</dbReference>
<protein>
    <submittedName>
        <fullName evidence="11">G-type lectin S-receptor-like serine/threonine-protein kinase</fullName>
    </submittedName>
</protein>
<feature type="transmembrane region" description="Helical" evidence="9">
    <location>
        <begin position="87"/>
        <end position="110"/>
    </location>
</feature>
<evidence type="ECO:0000313" key="11">
    <source>
        <dbReference type="EMBL" id="RWR93571.1"/>
    </source>
</evidence>
<keyword evidence="9" id="KW-1133">Transmembrane helix</keyword>
<dbReference type="GO" id="GO:0030246">
    <property type="term" value="F:carbohydrate binding"/>
    <property type="evidence" value="ECO:0007669"/>
    <property type="project" value="UniProtKB-KW"/>
</dbReference>
<gene>
    <name evidence="11" type="ORF">CKAN_02283200</name>
</gene>
<evidence type="ECO:0000256" key="8">
    <source>
        <dbReference type="ARBA" id="ARBA00023180"/>
    </source>
</evidence>
<evidence type="ECO:0000256" key="4">
    <source>
        <dbReference type="ARBA" id="ARBA00022741"/>
    </source>
</evidence>
<dbReference type="InterPro" id="IPR011009">
    <property type="entry name" value="Kinase-like_dom_sf"/>
</dbReference>
<dbReference type="EMBL" id="QPKB01000010">
    <property type="protein sequence ID" value="RWR93571.1"/>
    <property type="molecule type" value="Genomic_DNA"/>
</dbReference>
<dbReference type="InterPro" id="IPR000719">
    <property type="entry name" value="Prot_kinase_dom"/>
</dbReference>
<dbReference type="PANTHER" id="PTHR27002">
    <property type="entry name" value="RECEPTOR-LIKE SERINE/THREONINE-PROTEIN KINASE SD1-8"/>
    <property type="match status" value="1"/>
</dbReference>
<keyword evidence="3" id="KW-0732">Signal</keyword>
<keyword evidence="1" id="KW-0723">Serine/threonine-protein kinase</keyword>
<dbReference type="OrthoDB" id="688481at2759"/>
<keyword evidence="4" id="KW-0547">Nucleotide-binding</keyword>
<evidence type="ECO:0000259" key="10">
    <source>
        <dbReference type="PROSITE" id="PS50011"/>
    </source>
</evidence>
<dbReference type="SUPFAM" id="SSF56112">
    <property type="entry name" value="Protein kinase-like (PK-like)"/>
    <property type="match status" value="1"/>
</dbReference>
<evidence type="ECO:0000256" key="7">
    <source>
        <dbReference type="ARBA" id="ARBA00023157"/>
    </source>
</evidence>
<keyword evidence="11" id="KW-0675">Receptor</keyword>
<dbReference type="SMART" id="SM00220">
    <property type="entry name" value="S_TKc"/>
    <property type="match status" value="1"/>
</dbReference>
<dbReference type="Proteomes" id="UP000283530">
    <property type="component" value="Unassembled WGS sequence"/>
</dbReference>
<dbReference type="PROSITE" id="PS50011">
    <property type="entry name" value="PROTEIN_KINASE_DOM"/>
    <property type="match status" value="1"/>
</dbReference>
<evidence type="ECO:0000256" key="3">
    <source>
        <dbReference type="ARBA" id="ARBA00022729"/>
    </source>
</evidence>
<keyword evidence="12" id="KW-1185">Reference proteome</keyword>
<dbReference type="Pfam" id="PF07714">
    <property type="entry name" value="PK_Tyr_Ser-Thr"/>
    <property type="match status" value="1"/>
</dbReference>
<dbReference type="AlphaFoldDB" id="A0A3S3N0L5"/>
<dbReference type="InterPro" id="IPR008271">
    <property type="entry name" value="Ser/Thr_kinase_AS"/>
</dbReference>
<keyword evidence="5 11" id="KW-0418">Kinase</keyword>
<keyword evidence="2" id="KW-0808">Transferase</keyword>
<dbReference type="GO" id="GO:0005886">
    <property type="term" value="C:plasma membrane"/>
    <property type="evidence" value="ECO:0007669"/>
    <property type="project" value="TreeGrafter"/>
</dbReference>
<evidence type="ECO:0000256" key="2">
    <source>
        <dbReference type="ARBA" id="ARBA00022679"/>
    </source>
</evidence>
<evidence type="ECO:0000256" key="9">
    <source>
        <dbReference type="SAM" id="Phobius"/>
    </source>
</evidence>
<dbReference type="PROSITE" id="PS00108">
    <property type="entry name" value="PROTEIN_KINASE_ST"/>
    <property type="match status" value="1"/>
</dbReference>
<dbReference type="Pfam" id="PF11883">
    <property type="entry name" value="DUF3403"/>
    <property type="match status" value="1"/>
</dbReference>
<dbReference type="InterPro" id="IPR001245">
    <property type="entry name" value="Ser-Thr/Tyr_kinase_cat_dom"/>
</dbReference>
<dbReference type="Gene3D" id="1.10.510.10">
    <property type="entry name" value="Transferase(Phosphotransferase) domain 1"/>
    <property type="match status" value="1"/>
</dbReference>
<keyword evidence="7" id="KW-1015">Disulfide bond</keyword>
<keyword evidence="9" id="KW-0812">Transmembrane</keyword>
<evidence type="ECO:0000313" key="12">
    <source>
        <dbReference type="Proteomes" id="UP000283530"/>
    </source>
</evidence>
<dbReference type="FunFam" id="1.10.510.10:FF:000060">
    <property type="entry name" value="G-type lectin S-receptor-like serine/threonine-protein kinase"/>
    <property type="match status" value="1"/>
</dbReference>
<dbReference type="InterPro" id="IPR021820">
    <property type="entry name" value="S-locus_recpt_kinase_C"/>
</dbReference>
<proteinExistence type="predicted"/>
<sequence length="346" mass="38877">MPRTEILLQRAKFSGADMANLVREKQDHTEILLRRAKFSGADMANLVREKQHQEIVKFATPALFTSEICCGAEHSEAADFSKDRRHLIGVVLPLVTTGMLIICALGYFLWKRLRKQDPTQQSLMDWRKRLYIVQGVAQGLHYLHHYSRVKVIHRDLKASNILLDGSMNPKISDFGLARIFDGNQKEANTNKVMGTYGYMSPEYAMNGIFSEKSDVYSFGVLVLEIVSGKRNTGYFPTKHSINLLGFAWKLWNEDKGMEFIDASMGDSLVTKEALKCIHIGLLCVQEDPADRPDMTSVVSMLVNEAATLPSPKQPAFPTVRCHVPSHQDAFSNSSVNMVTVSIVEPR</sequence>
<keyword evidence="9" id="KW-0472">Membrane</keyword>
<organism evidence="11 12">
    <name type="scientific">Cinnamomum micranthum f. kanehirae</name>
    <dbReference type="NCBI Taxonomy" id="337451"/>
    <lineage>
        <taxon>Eukaryota</taxon>
        <taxon>Viridiplantae</taxon>
        <taxon>Streptophyta</taxon>
        <taxon>Embryophyta</taxon>
        <taxon>Tracheophyta</taxon>
        <taxon>Spermatophyta</taxon>
        <taxon>Magnoliopsida</taxon>
        <taxon>Magnoliidae</taxon>
        <taxon>Laurales</taxon>
        <taxon>Lauraceae</taxon>
        <taxon>Cinnamomum</taxon>
    </lineage>
</organism>
<dbReference type="PANTHER" id="PTHR27002:SF841">
    <property type="entry name" value="RECEPTOR-LIKE SERINE_THREONINE-PROTEIN KINASE"/>
    <property type="match status" value="1"/>
</dbReference>
<comment type="caution">
    <text evidence="11">The sequence shown here is derived from an EMBL/GenBank/DDBJ whole genome shotgun (WGS) entry which is preliminary data.</text>
</comment>
<reference evidence="11 12" key="1">
    <citation type="journal article" date="2019" name="Nat. Plants">
        <title>Stout camphor tree genome fills gaps in understanding of flowering plant genome evolution.</title>
        <authorList>
            <person name="Chaw S.M."/>
            <person name="Liu Y.C."/>
            <person name="Wu Y.W."/>
            <person name="Wang H.Y."/>
            <person name="Lin C.I."/>
            <person name="Wu C.S."/>
            <person name="Ke H.M."/>
            <person name="Chang L.Y."/>
            <person name="Hsu C.Y."/>
            <person name="Yang H.T."/>
            <person name="Sudianto E."/>
            <person name="Hsu M.H."/>
            <person name="Wu K.P."/>
            <person name="Wang L.N."/>
            <person name="Leebens-Mack J.H."/>
            <person name="Tsai I.J."/>
        </authorList>
    </citation>
    <scope>NUCLEOTIDE SEQUENCE [LARGE SCALE GENOMIC DNA]</scope>
    <source>
        <strain evidence="12">cv. Chaw 1501</strain>
        <tissue evidence="11">Young leaves</tissue>
    </source>
</reference>